<keyword evidence="3" id="KW-1185">Reference proteome</keyword>
<evidence type="ECO:0000313" key="3">
    <source>
        <dbReference type="Proteomes" id="UP000007652"/>
    </source>
</evidence>
<dbReference type="RefSeq" id="WP_008908996.1">
    <property type="nucleotide sequence ID" value="NZ_CAKP01000083.1"/>
</dbReference>
<dbReference type="InterPro" id="IPR004193">
    <property type="entry name" value="Glyco_hydro_13_N"/>
</dbReference>
<dbReference type="GO" id="GO:0004553">
    <property type="term" value="F:hydrolase activity, hydrolyzing O-glycosyl compounds"/>
    <property type="evidence" value="ECO:0007669"/>
    <property type="project" value="InterPro"/>
</dbReference>
<dbReference type="GO" id="GO:0005975">
    <property type="term" value="P:carbohydrate metabolic process"/>
    <property type="evidence" value="ECO:0007669"/>
    <property type="project" value="InterPro"/>
</dbReference>
<dbReference type="eggNOG" id="ENOG502Z8DH">
    <property type="taxonomic scope" value="Bacteria"/>
</dbReference>
<feature type="domain" description="Glycoside hydrolase family 13 N-terminal" evidence="1">
    <location>
        <begin position="10"/>
        <end position="59"/>
    </location>
</feature>
<reference evidence="2 3" key="1">
    <citation type="journal article" date="2011" name="J. Bacteriol.">
        <title>Draft genome sequence of Caloramator australicus strain RC3T, a thermoanaerobe from the Great Artesian Basin of Australia.</title>
        <authorList>
            <person name="Ogg C.D."/>
            <person name="Patel B.K.C."/>
        </authorList>
    </citation>
    <scope>NUCLEOTIDE SEQUENCE [LARGE SCALE GENOMIC DNA]</scope>
    <source>
        <strain evidence="2 3">RC3</strain>
    </source>
</reference>
<organism evidence="2 3">
    <name type="scientific">Caloramator australicus RC3</name>
    <dbReference type="NCBI Taxonomy" id="857293"/>
    <lineage>
        <taxon>Bacteria</taxon>
        <taxon>Bacillati</taxon>
        <taxon>Bacillota</taxon>
        <taxon>Clostridia</taxon>
        <taxon>Eubacteriales</taxon>
        <taxon>Clostridiaceae</taxon>
        <taxon>Caloramator</taxon>
    </lineage>
</organism>
<evidence type="ECO:0000313" key="2">
    <source>
        <dbReference type="EMBL" id="CCJ33732.1"/>
    </source>
</evidence>
<dbReference type="Proteomes" id="UP000007652">
    <property type="component" value="Unassembled WGS sequence"/>
</dbReference>
<dbReference type="EMBL" id="CAKP01000083">
    <property type="protein sequence ID" value="CCJ33732.1"/>
    <property type="molecule type" value="Genomic_DNA"/>
</dbReference>
<sequence>MIQKFLFRFPDAKTISLVGDFNNWDANQNIMKKNDDGIWSVDVEINYGYYRYKYLIDSLFLLNDPFANMYIPGDNGELYSLLIINENGERIINTEEYNVHIKQYNICDRITEGVCESNKKSFNQTDEKIVCRLEFTNVTGIHSTSMLWYKPNNEFYYITENVLYASDDENNKPIIQWFWIDIKDGMPPGKWKVKFYIDGAFIFEDYFIIKPRGYVFNNGRVSFK</sequence>
<protein>
    <recommendedName>
        <fullName evidence="1">Glycoside hydrolase family 13 N-terminal domain-containing protein</fullName>
    </recommendedName>
</protein>
<name>I7LJH7_9CLOT</name>
<dbReference type="Gene3D" id="2.60.40.10">
    <property type="entry name" value="Immunoglobulins"/>
    <property type="match status" value="1"/>
</dbReference>
<accession>I7LJH7</accession>
<dbReference type="InterPro" id="IPR014756">
    <property type="entry name" value="Ig_E-set"/>
</dbReference>
<dbReference type="AlphaFoldDB" id="I7LJH7"/>
<evidence type="ECO:0000259" key="1">
    <source>
        <dbReference type="Pfam" id="PF02922"/>
    </source>
</evidence>
<dbReference type="InterPro" id="IPR013783">
    <property type="entry name" value="Ig-like_fold"/>
</dbReference>
<comment type="caution">
    <text evidence="2">The sequence shown here is derived from an EMBL/GenBank/DDBJ whole genome shotgun (WGS) entry which is preliminary data.</text>
</comment>
<dbReference type="SUPFAM" id="SSF81296">
    <property type="entry name" value="E set domains"/>
    <property type="match status" value="1"/>
</dbReference>
<gene>
    <name evidence="2" type="ORF">CAAU_1648</name>
</gene>
<dbReference type="OrthoDB" id="1715880at2"/>
<dbReference type="STRING" id="857293.CAAU_1648"/>
<dbReference type="Pfam" id="PF02922">
    <property type="entry name" value="CBM_48"/>
    <property type="match status" value="1"/>
</dbReference>
<proteinExistence type="predicted"/>